<dbReference type="SUPFAM" id="SSF109854">
    <property type="entry name" value="DinB/YfiT-like putative metalloenzymes"/>
    <property type="match status" value="1"/>
</dbReference>
<dbReference type="Pfam" id="PF11716">
    <property type="entry name" value="MDMPI_N"/>
    <property type="match status" value="1"/>
</dbReference>
<protein>
    <submittedName>
        <fullName evidence="3">Maleylpyruvate isomerase family mycothiol-dependent enzyme</fullName>
    </submittedName>
</protein>
<feature type="domain" description="MDMPI C-terminal" evidence="1">
    <location>
        <begin position="155"/>
        <end position="247"/>
    </location>
</feature>
<name>A0A941IUQ6_9ACTN</name>
<accession>A0A941IUQ6</accession>
<feature type="domain" description="Mycothiol-dependent maleylpyruvate isomerase metal-binding" evidence="2">
    <location>
        <begin position="11"/>
        <end position="147"/>
    </location>
</feature>
<sequence length="254" mass="27758">MTSAAVELDRVRDASARLLATVSGLDEPALRGPSSLPGWSRAHVVVHLARNADAQLRMLDGALRGVQVEQYAGGEQGRAQEIEDGVTADAATIVAGLESSVSALEQRWASLPEHVWDLETVTLRFRRTVREGIAARWREVEIHHVDLGCGYAPEDWPTEFVDAFLERTINRLPTRLLHATQATQDANLRWRLVDHDTMRVWRVDTASVQTGAGAADAQVRGSGRQLLAWLVGRGSHGLEVSGNADHLPDLPAYG</sequence>
<evidence type="ECO:0000259" key="1">
    <source>
        <dbReference type="Pfam" id="PF07398"/>
    </source>
</evidence>
<dbReference type="NCBIfam" id="TIGR03083">
    <property type="entry name" value="maleylpyruvate isomerase family mycothiol-dependent enzyme"/>
    <property type="match status" value="1"/>
</dbReference>
<evidence type="ECO:0000313" key="3">
    <source>
        <dbReference type="EMBL" id="MBR7839472.1"/>
    </source>
</evidence>
<gene>
    <name evidence="3" type="ORF">KDL01_39820</name>
</gene>
<comment type="caution">
    <text evidence="3">The sequence shown here is derived from an EMBL/GenBank/DDBJ whole genome shotgun (WGS) entry which is preliminary data.</text>
</comment>
<dbReference type="GO" id="GO:0016853">
    <property type="term" value="F:isomerase activity"/>
    <property type="evidence" value="ECO:0007669"/>
    <property type="project" value="UniProtKB-KW"/>
</dbReference>
<dbReference type="AlphaFoldDB" id="A0A941IUQ6"/>
<dbReference type="EMBL" id="JAGSOG010000457">
    <property type="protein sequence ID" value="MBR7839472.1"/>
    <property type="molecule type" value="Genomic_DNA"/>
</dbReference>
<keyword evidence="4" id="KW-1185">Reference proteome</keyword>
<dbReference type="InterPro" id="IPR034660">
    <property type="entry name" value="DinB/YfiT-like"/>
</dbReference>
<evidence type="ECO:0000313" key="4">
    <source>
        <dbReference type="Proteomes" id="UP000675781"/>
    </source>
</evidence>
<dbReference type="Gene3D" id="3.30.1050.20">
    <property type="match status" value="1"/>
</dbReference>
<evidence type="ECO:0000259" key="2">
    <source>
        <dbReference type="Pfam" id="PF11716"/>
    </source>
</evidence>
<dbReference type="Pfam" id="PF07398">
    <property type="entry name" value="MDMPI_C"/>
    <property type="match status" value="1"/>
</dbReference>
<reference evidence="3" key="1">
    <citation type="submission" date="2021-04" db="EMBL/GenBank/DDBJ databases">
        <title>Genome based classification of Actinospica acidithermotolerans sp. nov., an actinobacterium isolated from an Indonesian hot spring.</title>
        <authorList>
            <person name="Kusuma A.B."/>
            <person name="Putra K.E."/>
            <person name="Nafisah S."/>
            <person name="Loh J."/>
            <person name="Nouioui I."/>
            <person name="Goodfellow M."/>
        </authorList>
    </citation>
    <scope>NUCLEOTIDE SEQUENCE</scope>
    <source>
        <strain evidence="3">CSCA 57</strain>
    </source>
</reference>
<proteinExistence type="predicted"/>
<dbReference type="InterPro" id="IPR024344">
    <property type="entry name" value="MDMPI_metal-binding"/>
</dbReference>
<dbReference type="SUPFAM" id="SSF55718">
    <property type="entry name" value="SCP-like"/>
    <property type="match status" value="1"/>
</dbReference>
<dbReference type="GO" id="GO:0046872">
    <property type="term" value="F:metal ion binding"/>
    <property type="evidence" value="ECO:0007669"/>
    <property type="project" value="InterPro"/>
</dbReference>
<keyword evidence="3" id="KW-0413">Isomerase</keyword>
<dbReference type="InterPro" id="IPR036527">
    <property type="entry name" value="SCP2_sterol-bd_dom_sf"/>
</dbReference>
<dbReference type="RefSeq" id="WP_212533903.1">
    <property type="nucleotide sequence ID" value="NZ_JAGSOG010000457.1"/>
</dbReference>
<dbReference type="InterPro" id="IPR017517">
    <property type="entry name" value="Maleyloyr_isom"/>
</dbReference>
<dbReference type="InterPro" id="IPR010872">
    <property type="entry name" value="MDMPI_C-term_domain"/>
</dbReference>
<dbReference type="Proteomes" id="UP000675781">
    <property type="component" value="Unassembled WGS sequence"/>
</dbReference>
<dbReference type="Gene3D" id="1.20.120.450">
    <property type="entry name" value="dinb family like domain"/>
    <property type="match status" value="1"/>
</dbReference>
<organism evidence="3 4">
    <name type="scientific">Actinospica durhamensis</name>
    <dbReference type="NCBI Taxonomy" id="1508375"/>
    <lineage>
        <taxon>Bacteria</taxon>
        <taxon>Bacillati</taxon>
        <taxon>Actinomycetota</taxon>
        <taxon>Actinomycetes</taxon>
        <taxon>Catenulisporales</taxon>
        <taxon>Actinospicaceae</taxon>
        <taxon>Actinospica</taxon>
    </lineage>
</organism>